<evidence type="ECO:0000256" key="1">
    <source>
        <dbReference type="ARBA" id="ARBA00004922"/>
    </source>
</evidence>
<keyword evidence="4" id="KW-0328">Glycosyltransferase</keyword>
<dbReference type="NCBIfam" id="TIGR01444">
    <property type="entry name" value="fkbM_fam"/>
    <property type="match status" value="1"/>
</dbReference>
<feature type="repeat" description="TPR" evidence="8">
    <location>
        <begin position="666"/>
        <end position="699"/>
    </location>
</feature>
<organism evidence="11 12">
    <name type="scientific">Tumidithrix elongata BACA0141</name>
    <dbReference type="NCBI Taxonomy" id="2716417"/>
    <lineage>
        <taxon>Bacteria</taxon>
        <taxon>Bacillati</taxon>
        <taxon>Cyanobacteriota</taxon>
        <taxon>Cyanophyceae</taxon>
        <taxon>Pseudanabaenales</taxon>
        <taxon>Pseudanabaenaceae</taxon>
        <taxon>Tumidithrix</taxon>
        <taxon>Tumidithrix elongata</taxon>
    </lineage>
</organism>
<dbReference type="Gene3D" id="3.40.50.11380">
    <property type="match status" value="1"/>
</dbReference>
<name>A0AAW9Q0X2_9CYAN</name>
<dbReference type="SUPFAM" id="SSF53335">
    <property type="entry name" value="S-adenosyl-L-methionine-dependent methyltransferases"/>
    <property type="match status" value="1"/>
</dbReference>
<sequence>MRTYIRDYKWGKIVLLHYDFISDFVNFYGEWADLEVSLFLSILEVGDDVIEVGCNIGTHTIPLCQFVGNTGKVIGFEPQRVLYQMLCGNMAINNLTNAYLYHDAVGDMDGEIYVPSQNYDTKGNYGGLSLGSYAFGEKIALRSLDSLEIIGSLTKLKLIKIDVEGMEANVIQGAKHLISKFRPFLFVENDRKDKGNALIDLLHDLEYDCYWFCTRRFNPNNFNGATIDITQGIGDYNVLCIPREQHERPSFLQKVKDFNELVERKVHWVEAVDPNWYKSSRPVNSEKSTNADFQENGGIYEGLERSIEFYQQAIATNPDLKSNYWHLGLALLLQGEVEEAQMVWLSAVSDMSPEQLESALIELTQILEAEAQNREAIADFEVVWLIRHHICENNPEDLNNLLKLILASIEIKQFVPANDIHLEQAIELLTCEPLTHFDLSPPILLSTVLKKLVELASNLSSETKEEPEPIQPLIDEFADACVSYYCALQTENPHVARYPYLLGSIYAEIARTDEAIACYNQALKLNPNYAEVYFCLGNMELRQGNEDRAMAQYQKAIAIQPNFPKPYVNLAYILERRSQLESATIHLRQAIQIDPSFAEAYRNLGVLLRKLGRVEEAITEYQQALKIKPKDALAYANLADAFVALGRLDEAIPYYQAVTTLQPNHAGAYYELGNIFFRKNQLEQAIESYQTAINLNPEFIDAYNNLILILIGKTDLGEPFYKLWRQITDQYANLSERLRLQNGVNQEWISPITKVIRSNLMSGNHQVALDKFLALEKDFYRDLDNLTQADIANLYGELLFFVLFLRDDRAANTKFFRQVGERYVNHVLKPNQDPALVQACSSRFPPDISQRKLKIGILSRSFRRHATAWCCGNFIEELAKLTPHLYLYDTGKYRDDDLTTKFEQIAAKYYRSDASTVQEIGKLVTAELLKDEVDIMIELDSMMNVVSAEVLNYHPAPICVSWPGLEAPFLSEQNYFLCDRHLIPEACDRYYLEHIIRMPDSYLAVTDLKHDLIDREVARRSLGIAPDQIVYLSITAGHKFNRAVAHAAVQILRQVPQSILLCKGKGDAEIVRGVYQQECDLLGVTSDRIKFLPPRAKTEEAHRSTYLLADVLLDSHPYNSCTHSLEAMWLNLPIVTIAGDQFFARFGYSFLQTLNIQAGIAWNWQEYIEWGVKLGLDRELRNSIRAHLARSKQPETLSPLWNPKKFATDMYAIFEELLDKNFKQNLE</sequence>
<dbReference type="GO" id="GO:0008168">
    <property type="term" value="F:methyltransferase activity"/>
    <property type="evidence" value="ECO:0007669"/>
    <property type="project" value="UniProtKB-KW"/>
</dbReference>
<evidence type="ECO:0000256" key="6">
    <source>
        <dbReference type="ARBA" id="ARBA00022737"/>
    </source>
</evidence>
<dbReference type="GO" id="GO:0006493">
    <property type="term" value="P:protein O-linked glycosylation"/>
    <property type="evidence" value="ECO:0007669"/>
    <property type="project" value="InterPro"/>
</dbReference>
<dbReference type="EMBL" id="JAZBJZ010000054">
    <property type="protein sequence ID" value="MEE3717829.1"/>
    <property type="molecule type" value="Genomic_DNA"/>
</dbReference>
<dbReference type="InterPro" id="IPR011990">
    <property type="entry name" value="TPR-like_helical_dom_sf"/>
</dbReference>
<dbReference type="PROSITE" id="PS50005">
    <property type="entry name" value="TPR"/>
    <property type="match status" value="6"/>
</dbReference>
<comment type="similarity">
    <text evidence="2">Belongs to the glycosyltransferase 41 family. O-GlcNAc transferase subfamily.</text>
</comment>
<dbReference type="InterPro" id="IPR029063">
    <property type="entry name" value="SAM-dependent_MTases_sf"/>
</dbReference>
<feature type="domain" description="O-GlcNAc transferase C-terminal" evidence="10">
    <location>
        <begin position="1018"/>
        <end position="1210"/>
    </location>
</feature>
<dbReference type="EC" id="2.4.1.255" evidence="3"/>
<keyword evidence="11" id="KW-0489">Methyltransferase</keyword>
<proteinExistence type="inferred from homology"/>
<evidence type="ECO:0000256" key="3">
    <source>
        <dbReference type="ARBA" id="ARBA00011970"/>
    </source>
</evidence>
<feature type="repeat" description="TPR" evidence="8">
    <location>
        <begin position="564"/>
        <end position="597"/>
    </location>
</feature>
<evidence type="ECO:0000256" key="5">
    <source>
        <dbReference type="ARBA" id="ARBA00022679"/>
    </source>
</evidence>
<keyword evidence="12" id="KW-1185">Reference proteome</keyword>
<dbReference type="InterPro" id="IPR006342">
    <property type="entry name" value="FkbM_mtfrase"/>
</dbReference>
<dbReference type="Proteomes" id="UP001333818">
    <property type="component" value="Unassembled WGS sequence"/>
</dbReference>
<evidence type="ECO:0000256" key="8">
    <source>
        <dbReference type="PROSITE-ProRule" id="PRU00339"/>
    </source>
</evidence>
<dbReference type="Gene3D" id="3.40.50.150">
    <property type="entry name" value="Vaccinia Virus protein VP39"/>
    <property type="match status" value="1"/>
</dbReference>
<reference evidence="11" key="1">
    <citation type="submission" date="2024-01" db="EMBL/GenBank/DDBJ databases">
        <title>Bank of Algae and Cyanobacteria of the Azores (BACA) strain genomes.</title>
        <authorList>
            <person name="Luz R."/>
            <person name="Cordeiro R."/>
            <person name="Fonseca A."/>
            <person name="Goncalves V."/>
        </authorList>
    </citation>
    <scope>NUCLEOTIDE SEQUENCE</scope>
    <source>
        <strain evidence="11">BACA0141</strain>
    </source>
</reference>
<dbReference type="Gene3D" id="1.25.40.10">
    <property type="entry name" value="Tetratricopeptide repeat domain"/>
    <property type="match status" value="4"/>
</dbReference>
<evidence type="ECO:0000313" key="11">
    <source>
        <dbReference type="EMBL" id="MEE3717829.1"/>
    </source>
</evidence>
<keyword evidence="5" id="KW-0808">Transferase</keyword>
<dbReference type="GO" id="GO:0032259">
    <property type="term" value="P:methylation"/>
    <property type="evidence" value="ECO:0007669"/>
    <property type="project" value="UniProtKB-KW"/>
</dbReference>
<gene>
    <name evidence="11" type="ORF">V2H45_13890</name>
</gene>
<accession>A0AAW9Q0X2</accession>
<dbReference type="InterPro" id="IPR029489">
    <property type="entry name" value="OGT/SEC/SPY_C"/>
</dbReference>
<dbReference type="Pfam" id="PF05050">
    <property type="entry name" value="Methyltransf_21"/>
    <property type="match status" value="1"/>
</dbReference>
<dbReference type="InterPro" id="IPR019734">
    <property type="entry name" value="TPR_rpt"/>
</dbReference>
<feature type="repeat" description="TPR" evidence="8">
    <location>
        <begin position="598"/>
        <end position="631"/>
    </location>
</feature>
<evidence type="ECO:0000313" key="12">
    <source>
        <dbReference type="Proteomes" id="UP001333818"/>
    </source>
</evidence>
<protein>
    <recommendedName>
        <fullName evidence="3">protein O-GlcNAc transferase</fullName>
        <ecNumber evidence="3">2.4.1.255</ecNumber>
    </recommendedName>
</protein>
<evidence type="ECO:0000256" key="7">
    <source>
        <dbReference type="ARBA" id="ARBA00022803"/>
    </source>
</evidence>
<dbReference type="PANTHER" id="PTHR44366">
    <property type="entry name" value="UDP-N-ACETYLGLUCOSAMINE--PEPTIDE N-ACETYLGLUCOSAMINYLTRANSFERASE 110 KDA SUBUNIT"/>
    <property type="match status" value="1"/>
</dbReference>
<dbReference type="Gene3D" id="3.40.50.2000">
    <property type="entry name" value="Glycogen Phosphorylase B"/>
    <property type="match status" value="1"/>
</dbReference>
<dbReference type="SUPFAM" id="SSF53756">
    <property type="entry name" value="UDP-Glycosyltransferase/glycogen phosphorylase"/>
    <property type="match status" value="1"/>
</dbReference>
<feature type="domain" description="Methyltransferase FkbM" evidence="9">
    <location>
        <begin position="52"/>
        <end position="207"/>
    </location>
</feature>
<dbReference type="PROSITE" id="PS50293">
    <property type="entry name" value="TPR_REGION"/>
    <property type="match status" value="5"/>
</dbReference>
<evidence type="ECO:0000256" key="2">
    <source>
        <dbReference type="ARBA" id="ARBA00005386"/>
    </source>
</evidence>
<dbReference type="AlphaFoldDB" id="A0AAW9Q0X2"/>
<dbReference type="Pfam" id="PF13414">
    <property type="entry name" value="TPR_11"/>
    <property type="match status" value="3"/>
</dbReference>
<keyword evidence="6" id="KW-0677">Repeat</keyword>
<dbReference type="SMART" id="SM00028">
    <property type="entry name" value="TPR"/>
    <property type="match status" value="6"/>
</dbReference>
<dbReference type="Pfam" id="PF13844">
    <property type="entry name" value="Glyco_transf_41"/>
    <property type="match status" value="1"/>
</dbReference>
<evidence type="ECO:0000256" key="4">
    <source>
        <dbReference type="ARBA" id="ARBA00022676"/>
    </source>
</evidence>
<dbReference type="InterPro" id="IPR037919">
    <property type="entry name" value="OGT"/>
</dbReference>
<dbReference type="Pfam" id="PF13431">
    <property type="entry name" value="TPR_17"/>
    <property type="match status" value="1"/>
</dbReference>
<feature type="repeat" description="TPR" evidence="8">
    <location>
        <begin position="632"/>
        <end position="665"/>
    </location>
</feature>
<feature type="repeat" description="TPR" evidence="8">
    <location>
        <begin position="496"/>
        <end position="529"/>
    </location>
</feature>
<dbReference type="PANTHER" id="PTHR44366:SF1">
    <property type="entry name" value="UDP-N-ACETYLGLUCOSAMINE--PEPTIDE N-ACETYLGLUCOSAMINYLTRANSFERASE 110 KDA SUBUNIT"/>
    <property type="match status" value="1"/>
</dbReference>
<comment type="pathway">
    <text evidence="1">Protein modification; protein glycosylation.</text>
</comment>
<feature type="repeat" description="TPR" evidence="8">
    <location>
        <begin position="530"/>
        <end position="563"/>
    </location>
</feature>
<keyword evidence="7 8" id="KW-0802">TPR repeat</keyword>
<comment type="caution">
    <text evidence="11">The sequence shown here is derived from an EMBL/GenBank/DDBJ whole genome shotgun (WGS) entry which is preliminary data.</text>
</comment>
<dbReference type="RefSeq" id="WP_330484260.1">
    <property type="nucleotide sequence ID" value="NZ_JAZBJZ010000054.1"/>
</dbReference>
<evidence type="ECO:0000259" key="9">
    <source>
        <dbReference type="Pfam" id="PF05050"/>
    </source>
</evidence>
<dbReference type="GO" id="GO:0097363">
    <property type="term" value="F:protein O-acetylglucosaminyltransferase activity"/>
    <property type="evidence" value="ECO:0007669"/>
    <property type="project" value="UniProtKB-EC"/>
</dbReference>
<dbReference type="SUPFAM" id="SSF48452">
    <property type="entry name" value="TPR-like"/>
    <property type="match status" value="2"/>
</dbReference>
<evidence type="ECO:0000259" key="10">
    <source>
        <dbReference type="Pfam" id="PF13844"/>
    </source>
</evidence>